<evidence type="ECO:0000313" key="1">
    <source>
        <dbReference type="EMBL" id="RPJ66007.1"/>
    </source>
</evidence>
<name>A0A3N5XY10_9ALTE</name>
<keyword evidence="2" id="KW-1185">Reference proteome</keyword>
<dbReference type="OrthoDB" id="7067468at2"/>
<comment type="caution">
    <text evidence="1">The sequence shown here is derived from an EMBL/GenBank/DDBJ whole genome shotgun (WGS) entry which is preliminary data.</text>
</comment>
<organism evidence="1 2">
    <name type="scientific">Alteromonas sediminis</name>
    <dbReference type="NCBI Taxonomy" id="2259342"/>
    <lineage>
        <taxon>Bacteria</taxon>
        <taxon>Pseudomonadati</taxon>
        <taxon>Pseudomonadota</taxon>
        <taxon>Gammaproteobacteria</taxon>
        <taxon>Alteromonadales</taxon>
        <taxon>Alteromonadaceae</taxon>
        <taxon>Alteromonas/Salinimonas group</taxon>
        <taxon>Alteromonas</taxon>
    </lineage>
</organism>
<protein>
    <recommendedName>
        <fullName evidence="3">Prephenate dehydrogenase</fullName>
    </recommendedName>
</protein>
<dbReference type="Proteomes" id="UP000275281">
    <property type="component" value="Unassembled WGS sequence"/>
</dbReference>
<proteinExistence type="predicted"/>
<accession>A0A3N5XY10</accession>
<dbReference type="EMBL" id="RPOK01000004">
    <property type="protein sequence ID" value="RPJ66007.1"/>
    <property type="molecule type" value="Genomic_DNA"/>
</dbReference>
<reference evidence="1 2" key="1">
    <citation type="submission" date="2018-11" db="EMBL/GenBank/DDBJ databases">
        <authorList>
            <person name="Ye M.-Q."/>
            <person name="Du Z.-J."/>
        </authorList>
    </citation>
    <scope>NUCLEOTIDE SEQUENCE [LARGE SCALE GENOMIC DNA]</scope>
    <source>
        <strain evidence="1 2">U0105</strain>
    </source>
</reference>
<evidence type="ECO:0000313" key="2">
    <source>
        <dbReference type="Proteomes" id="UP000275281"/>
    </source>
</evidence>
<dbReference type="AlphaFoldDB" id="A0A3N5XY10"/>
<evidence type="ECO:0008006" key="3">
    <source>
        <dbReference type="Google" id="ProtNLM"/>
    </source>
</evidence>
<sequence length="100" mass="11350">MHAIQEQIKATLQDIYRKAVDADAKLDALQSQQQGKFKAIFEQQAGFTTSAKRFLPYVEELTNDFEALSTSDEQAFKADLSKLVNKMEVMLRTLTTFKSV</sequence>
<dbReference type="RefSeq" id="WP_124028638.1">
    <property type="nucleotide sequence ID" value="NZ_JBHRSN010000007.1"/>
</dbReference>
<gene>
    <name evidence="1" type="ORF">DRW07_14470</name>
</gene>